<keyword evidence="2" id="KW-0813">Transport</keyword>
<comment type="caution">
    <text evidence="7">The sequence shown here is derived from an EMBL/GenBank/DDBJ whole genome shotgun (WGS) entry which is preliminary data.</text>
</comment>
<evidence type="ECO:0000256" key="3">
    <source>
        <dbReference type="ARBA" id="ARBA00022741"/>
    </source>
</evidence>
<dbReference type="InterPro" id="IPR003439">
    <property type="entry name" value="ABC_transporter-like_ATP-bd"/>
</dbReference>
<comment type="similarity">
    <text evidence="1">Belongs to the ABC transporter superfamily.</text>
</comment>
<accession>A0ABU4HUX1</accession>
<feature type="compositionally biased region" description="Basic residues" evidence="5">
    <location>
        <begin position="227"/>
        <end position="236"/>
    </location>
</feature>
<dbReference type="RefSeq" id="WP_318599517.1">
    <property type="nucleotide sequence ID" value="NZ_JAWSTH010000073.1"/>
</dbReference>
<dbReference type="InterPro" id="IPR003593">
    <property type="entry name" value="AAA+_ATPase"/>
</dbReference>
<reference evidence="7 8" key="2">
    <citation type="submission" date="2023-10" db="EMBL/GenBank/DDBJ databases">
        <authorList>
            <person name="Han X.F."/>
        </authorList>
    </citation>
    <scope>NUCLEOTIDE SEQUENCE [LARGE SCALE GENOMIC DNA]</scope>
    <source>
        <strain evidence="7 8">KCTC 39840</strain>
    </source>
</reference>
<evidence type="ECO:0000256" key="5">
    <source>
        <dbReference type="SAM" id="MobiDB-lite"/>
    </source>
</evidence>
<dbReference type="InterPro" id="IPR050319">
    <property type="entry name" value="ABC_transp_ATP-bind"/>
</dbReference>
<proteinExistence type="inferred from homology"/>
<evidence type="ECO:0000313" key="8">
    <source>
        <dbReference type="Proteomes" id="UP001284601"/>
    </source>
</evidence>
<sequence>MLAVRDLRVSFGGEVVAADDVGFAIARGECLALIGESGSGKTTIARCVAGLQRPDAGELTLAGEPLAALARGRTREQRRRPQIVFQNPYQSLNPRETAVEAVARPPRELGRAHATAVRAESLRAAEQMLERVHLPRRLAHSRPAALSGGEMQRVAIARALVVEPDCCCATRSPPRERGHGRTAPDRHLTSPVNIGAFVRSKLGVFPASRLLARAAAAPGAGGQDRRSARRPSISRRRCADGGGRGRRRAGGSRR</sequence>
<keyword evidence="4 7" id="KW-0067">ATP-binding</keyword>
<dbReference type="EMBL" id="JAWSTH010000073">
    <property type="protein sequence ID" value="MDW5597071.1"/>
    <property type="molecule type" value="Genomic_DNA"/>
</dbReference>
<feature type="compositionally biased region" description="Basic residues" evidence="5">
    <location>
        <begin position="244"/>
        <end position="254"/>
    </location>
</feature>
<evidence type="ECO:0000256" key="4">
    <source>
        <dbReference type="ARBA" id="ARBA00022840"/>
    </source>
</evidence>
<dbReference type="Proteomes" id="UP001284601">
    <property type="component" value="Unassembled WGS sequence"/>
</dbReference>
<evidence type="ECO:0000313" key="7">
    <source>
        <dbReference type="EMBL" id="MDW5597071.1"/>
    </source>
</evidence>
<evidence type="ECO:0000259" key="6">
    <source>
        <dbReference type="PROSITE" id="PS50893"/>
    </source>
</evidence>
<dbReference type="InterPro" id="IPR027417">
    <property type="entry name" value="P-loop_NTPase"/>
</dbReference>
<evidence type="ECO:0000256" key="2">
    <source>
        <dbReference type="ARBA" id="ARBA00022448"/>
    </source>
</evidence>
<dbReference type="PROSITE" id="PS50893">
    <property type="entry name" value="ABC_TRANSPORTER_2"/>
    <property type="match status" value="1"/>
</dbReference>
<protein>
    <submittedName>
        <fullName evidence="7">ATP-binding cassette domain-containing protein</fullName>
    </submittedName>
</protein>
<dbReference type="SUPFAM" id="SSF52540">
    <property type="entry name" value="P-loop containing nucleoside triphosphate hydrolases"/>
    <property type="match status" value="1"/>
</dbReference>
<organism evidence="7 8">
    <name type="scientific">Conexibacter stalactiti</name>
    <dbReference type="NCBI Taxonomy" id="1940611"/>
    <lineage>
        <taxon>Bacteria</taxon>
        <taxon>Bacillati</taxon>
        <taxon>Actinomycetota</taxon>
        <taxon>Thermoleophilia</taxon>
        <taxon>Solirubrobacterales</taxon>
        <taxon>Conexibacteraceae</taxon>
        <taxon>Conexibacter</taxon>
    </lineage>
</organism>
<evidence type="ECO:0000256" key="1">
    <source>
        <dbReference type="ARBA" id="ARBA00005417"/>
    </source>
</evidence>
<dbReference type="PROSITE" id="PS00211">
    <property type="entry name" value="ABC_TRANSPORTER_1"/>
    <property type="match status" value="1"/>
</dbReference>
<dbReference type="InterPro" id="IPR017871">
    <property type="entry name" value="ABC_transporter-like_CS"/>
</dbReference>
<dbReference type="PANTHER" id="PTHR43776:SF7">
    <property type="entry name" value="D,D-DIPEPTIDE TRANSPORT ATP-BINDING PROTEIN DDPF-RELATED"/>
    <property type="match status" value="1"/>
</dbReference>
<reference evidence="8" key="1">
    <citation type="submission" date="2023-07" db="EMBL/GenBank/DDBJ databases">
        <title>Conexibacter stalactiti sp. nov., isolated from stalactites in a lava cave and emended description of the genus Conexibacter.</title>
        <authorList>
            <person name="Lee S.D."/>
        </authorList>
    </citation>
    <scope>NUCLEOTIDE SEQUENCE [LARGE SCALE GENOMIC DNA]</scope>
    <source>
        <strain evidence="8">KCTC 39840</strain>
    </source>
</reference>
<dbReference type="GO" id="GO:0005524">
    <property type="term" value="F:ATP binding"/>
    <property type="evidence" value="ECO:0007669"/>
    <property type="project" value="UniProtKB-KW"/>
</dbReference>
<dbReference type="SMART" id="SM00382">
    <property type="entry name" value="AAA"/>
    <property type="match status" value="1"/>
</dbReference>
<name>A0ABU4HUX1_9ACTN</name>
<dbReference type="PANTHER" id="PTHR43776">
    <property type="entry name" value="TRANSPORT ATP-BINDING PROTEIN"/>
    <property type="match status" value="1"/>
</dbReference>
<feature type="region of interest" description="Disordered" evidence="5">
    <location>
        <begin position="214"/>
        <end position="254"/>
    </location>
</feature>
<dbReference type="Pfam" id="PF00005">
    <property type="entry name" value="ABC_tran"/>
    <property type="match status" value="1"/>
</dbReference>
<keyword evidence="3" id="KW-0547">Nucleotide-binding</keyword>
<feature type="domain" description="ABC transporter" evidence="6">
    <location>
        <begin position="2"/>
        <end position="240"/>
    </location>
</feature>
<dbReference type="Gene3D" id="3.40.50.300">
    <property type="entry name" value="P-loop containing nucleotide triphosphate hydrolases"/>
    <property type="match status" value="1"/>
</dbReference>
<gene>
    <name evidence="7" type="ORF">R7226_22175</name>
</gene>
<keyword evidence="8" id="KW-1185">Reference proteome</keyword>